<feature type="repeat" description="TPR" evidence="3">
    <location>
        <begin position="283"/>
        <end position="316"/>
    </location>
</feature>
<dbReference type="Pfam" id="PF13365">
    <property type="entry name" value="Trypsin_2"/>
    <property type="match status" value="1"/>
</dbReference>
<dbReference type="SMART" id="SM00028">
    <property type="entry name" value="TPR"/>
    <property type="match status" value="7"/>
</dbReference>
<reference evidence="6 7" key="1">
    <citation type="journal article" date="2013" name="Genome Biol. Evol.">
        <title>Genomes of Stigonematalean cyanobacteria (subsection V) and the evolution of oxygenic photosynthesis from prokaryotes to plastids.</title>
        <authorList>
            <person name="Dagan T."/>
            <person name="Roettger M."/>
            <person name="Stucken K."/>
            <person name="Landan G."/>
            <person name="Koch R."/>
            <person name="Major P."/>
            <person name="Gould S.B."/>
            <person name="Goremykin V.V."/>
            <person name="Rippka R."/>
            <person name="Tandeau de Marsac N."/>
            <person name="Gugger M."/>
            <person name="Lockhart P.J."/>
            <person name="Allen J.F."/>
            <person name="Brune I."/>
            <person name="Maus I."/>
            <person name="Puhler A."/>
            <person name="Martin W.F."/>
        </authorList>
    </citation>
    <scope>NUCLEOTIDE SEQUENCE [LARGE SCALE GENOMIC DNA]</scope>
    <source>
        <strain evidence="6 7">PCC 7110</strain>
    </source>
</reference>
<dbReference type="SUPFAM" id="SSF48452">
    <property type="entry name" value="TPR-like"/>
    <property type="match status" value="1"/>
</dbReference>
<keyword evidence="2 3" id="KW-0802">TPR repeat</keyword>
<feature type="region of interest" description="Disordered" evidence="4">
    <location>
        <begin position="201"/>
        <end position="220"/>
    </location>
</feature>
<dbReference type="Proteomes" id="UP000076925">
    <property type="component" value="Unassembled WGS sequence"/>
</dbReference>
<dbReference type="SUPFAM" id="SSF50494">
    <property type="entry name" value="Trypsin-like serine proteases"/>
    <property type="match status" value="1"/>
</dbReference>
<dbReference type="InterPro" id="IPR009003">
    <property type="entry name" value="Peptidase_S1_PA"/>
</dbReference>
<dbReference type="STRING" id="128403.WA1_04055"/>
<dbReference type="GO" id="GO:0009279">
    <property type="term" value="C:cell outer membrane"/>
    <property type="evidence" value="ECO:0007669"/>
    <property type="project" value="TreeGrafter"/>
</dbReference>
<accession>A0A139WZ25</accession>
<feature type="repeat" description="TPR" evidence="3">
    <location>
        <begin position="351"/>
        <end position="384"/>
    </location>
</feature>
<dbReference type="InterPro" id="IPR050498">
    <property type="entry name" value="Ycf3"/>
</dbReference>
<protein>
    <submittedName>
        <fullName evidence="6">Uncharacterized protein</fullName>
    </submittedName>
</protein>
<dbReference type="Pfam" id="PF13414">
    <property type="entry name" value="TPR_11"/>
    <property type="match status" value="1"/>
</dbReference>
<dbReference type="Pfam" id="PF13432">
    <property type="entry name" value="TPR_16"/>
    <property type="match status" value="2"/>
</dbReference>
<evidence type="ECO:0000256" key="2">
    <source>
        <dbReference type="ARBA" id="ARBA00022803"/>
    </source>
</evidence>
<proteinExistence type="predicted"/>
<feature type="repeat" description="TPR" evidence="3">
    <location>
        <begin position="419"/>
        <end position="452"/>
    </location>
</feature>
<dbReference type="GO" id="GO:0046813">
    <property type="term" value="P:receptor-mediated virion attachment to host cell"/>
    <property type="evidence" value="ECO:0007669"/>
    <property type="project" value="TreeGrafter"/>
</dbReference>
<dbReference type="PROSITE" id="PS50005">
    <property type="entry name" value="TPR"/>
    <property type="match status" value="7"/>
</dbReference>
<dbReference type="PROSITE" id="PS51257">
    <property type="entry name" value="PROKAR_LIPOPROTEIN"/>
    <property type="match status" value="1"/>
</dbReference>
<feature type="chain" id="PRO_5007300493" evidence="5">
    <location>
        <begin position="21"/>
        <end position="515"/>
    </location>
</feature>
<name>A0A139WZ25_9CYAN</name>
<evidence type="ECO:0000313" key="7">
    <source>
        <dbReference type="Proteomes" id="UP000076925"/>
    </source>
</evidence>
<evidence type="ECO:0000256" key="4">
    <source>
        <dbReference type="SAM" id="MobiDB-lite"/>
    </source>
</evidence>
<dbReference type="EMBL" id="ANNX02000045">
    <property type="protein sequence ID" value="KYC37701.1"/>
    <property type="molecule type" value="Genomic_DNA"/>
</dbReference>
<keyword evidence="5" id="KW-0732">Signal</keyword>
<feature type="repeat" description="TPR" evidence="3">
    <location>
        <begin position="453"/>
        <end position="486"/>
    </location>
</feature>
<feature type="repeat" description="TPR" evidence="3">
    <location>
        <begin position="317"/>
        <end position="350"/>
    </location>
</feature>
<evidence type="ECO:0000313" key="6">
    <source>
        <dbReference type="EMBL" id="KYC37701.1"/>
    </source>
</evidence>
<dbReference type="PANTHER" id="PTHR44858">
    <property type="entry name" value="TETRATRICOPEPTIDE REPEAT PROTEIN 6"/>
    <property type="match status" value="1"/>
</dbReference>
<dbReference type="Gene3D" id="1.25.40.10">
    <property type="entry name" value="Tetratricopeptide repeat domain"/>
    <property type="match status" value="3"/>
</dbReference>
<gene>
    <name evidence="6" type="ORF">WA1_04055</name>
</gene>
<dbReference type="RefSeq" id="WP_017743345.1">
    <property type="nucleotide sequence ID" value="NZ_KQ976354.1"/>
</dbReference>
<feature type="signal peptide" evidence="5">
    <location>
        <begin position="1"/>
        <end position="20"/>
    </location>
</feature>
<comment type="caution">
    <text evidence="6">The sequence shown here is derived from an EMBL/GenBank/DDBJ whole genome shotgun (WGS) entry which is preliminary data.</text>
</comment>
<dbReference type="PANTHER" id="PTHR44858:SF1">
    <property type="entry name" value="UDP-N-ACETYLGLUCOSAMINE--PEPTIDE N-ACETYLGLUCOSAMINYLTRANSFERASE SPINDLY-RELATED"/>
    <property type="match status" value="1"/>
</dbReference>
<keyword evidence="1" id="KW-0677">Repeat</keyword>
<feature type="repeat" description="TPR" evidence="3">
    <location>
        <begin position="385"/>
        <end position="418"/>
    </location>
</feature>
<keyword evidence="7" id="KW-1185">Reference proteome</keyword>
<sequence>MSWRCLVAFSFVALSLISCSTSKSVKEIGKLAGESVVFINYEDQPGHGTGFFVVGEDNQACTVLTVRHVIPSSAKFQLQTPDKKIWKGANITSIKRFSKQDLAVVTFNPDSGSCPYKALNFGNSDNVSLGDTIYITGFPGSGLAKQFTVGTVSLIDSQTQGYGISYTAITAAGMSGSPVMNTSGQVVAVHGRTDVELSREAELKGEQPPPQQQSTTVTNPSLGDAVGTFKWGIPINTYVANFAQVATEADNFLNEGNDLSVSQRYEKAIVAYEKALEIRPDLHEAWFGKGFAQGELKRYSDAIASYDKAIALKPDKHEAWNNRGTALDELQRYNDAIASYDKAIALKPDYANAWYNRGYALNRLQRYDDAIASYDKAIALKPDDANAWYNRGYALNGLQRYSDEIASYDKAIAIKPDKHEAWNNRGTALDELQRYDEALKSYDKAIAIKPDKHEAWNNRGTALDELQRYDEALKSYDKAISIKPDYQQAINNRKQLLTKLGRSTLSFPYTPSPTP</sequence>
<dbReference type="OrthoDB" id="5477554at2"/>
<feature type="repeat" description="TPR" evidence="3">
    <location>
        <begin position="249"/>
        <end position="282"/>
    </location>
</feature>
<dbReference type="InterPro" id="IPR011990">
    <property type="entry name" value="TPR-like_helical_dom_sf"/>
</dbReference>
<dbReference type="Gene3D" id="2.40.10.10">
    <property type="entry name" value="Trypsin-like serine proteases"/>
    <property type="match status" value="2"/>
</dbReference>
<dbReference type="AlphaFoldDB" id="A0A139WZ25"/>
<organism evidence="6 7">
    <name type="scientific">Scytonema hofmannii PCC 7110</name>
    <dbReference type="NCBI Taxonomy" id="128403"/>
    <lineage>
        <taxon>Bacteria</taxon>
        <taxon>Bacillati</taxon>
        <taxon>Cyanobacteriota</taxon>
        <taxon>Cyanophyceae</taxon>
        <taxon>Nostocales</taxon>
        <taxon>Scytonemataceae</taxon>
        <taxon>Scytonema</taxon>
    </lineage>
</organism>
<dbReference type="InterPro" id="IPR043504">
    <property type="entry name" value="Peptidase_S1_PA_chymotrypsin"/>
</dbReference>
<dbReference type="InterPro" id="IPR019734">
    <property type="entry name" value="TPR_rpt"/>
</dbReference>
<dbReference type="PROSITE" id="PS50293">
    <property type="entry name" value="TPR_REGION"/>
    <property type="match status" value="4"/>
</dbReference>
<evidence type="ECO:0000256" key="1">
    <source>
        <dbReference type="ARBA" id="ARBA00022737"/>
    </source>
</evidence>
<evidence type="ECO:0000256" key="5">
    <source>
        <dbReference type="SAM" id="SignalP"/>
    </source>
</evidence>
<evidence type="ECO:0000256" key="3">
    <source>
        <dbReference type="PROSITE-ProRule" id="PRU00339"/>
    </source>
</evidence>